<evidence type="ECO:0008006" key="3">
    <source>
        <dbReference type="Google" id="ProtNLM"/>
    </source>
</evidence>
<feature type="non-terminal residue" evidence="1">
    <location>
        <position position="1"/>
    </location>
</feature>
<dbReference type="EMBL" id="GL434140">
    <property type="protein sequence ID" value="EFN50463.1"/>
    <property type="molecule type" value="Genomic_DNA"/>
</dbReference>
<reference evidence="1 2" key="1">
    <citation type="journal article" date="2010" name="Plant Cell">
        <title>The Chlorella variabilis NC64A genome reveals adaptation to photosymbiosis, coevolution with viruses, and cryptic sex.</title>
        <authorList>
            <person name="Blanc G."/>
            <person name="Duncan G."/>
            <person name="Agarkova I."/>
            <person name="Borodovsky M."/>
            <person name="Gurnon J."/>
            <person name="Kuo A."/>
            <person name="Lindquist E."/>
            <person name="Lucas S."/>
            <person name="Pangilinan J."/>
            <person name="Polle J."/>
            <person name="Salamov A."/>
            <person name="Terry A."/>
            <person name="Yamada T."/>
            <person name="Dunigan D.D."/>
            <person name="Grigoriev I.V."/>
            <person name="Claverie J.M."/>
            <person name="Van Etten J.L."/>
        </authorList>
    </citation>
    <scope>NUCLEOTIDE SEQUENCE [LARGE SCALE GENOMIC DNA]</scope>
    <source>
        <strain evidence="1 2">NC64A</strain>
    </source>
</reference>
<evidence type="ECO:0000313" key="2">
    <source>
        <dbReference type="Proteomes" id="UP000008141"/>
    </source>
</evidence>
<organism evidence="2">
    <name type="scientific">Chlorella variabilis</name>
    <name type="common">Green alga</name>
    <dbReference type="NCBI Taxonomy" id="554065"/>
    <lineage>
        <taxon>Eukaryota</taxon>
        <taxon>Viridiplantae</taxon>
        <taxon>Chlorophyta</taxon>
        <taxon>core chlorophytes</taxon>
        <taxon>Trebouxiophyceae</taxon>
        <taxon>Chlorellales</taxon>
        <taxon>Chlorellaceae</taxon>
        <taxon>Chlorella clade</taxon>
        <taxon>Chlorella</taxon>
    </lineage>
</organism>
<feature type="non-terminal residue" evidence="1">
    <location>
        <position position="138"/>
    </location>
</feature>
<dbReference type="KEGG" id="cvr:CHLNCDRAFT_55865"/>
<dbReference type="GeneID" id="17349896"/>
<proteinExistence type="predicted"/>
<protein>
    <recommendedName>
        <fullName evidence="3">SMP-30/Gluconolactonase/LRE-like region domain-containing protein</fullName>
    </recommendedName>
</protein>
<gene>
    <name evidence="1" type="ORF">CHLNCDRAFT_55865</name>
</gene>
<accession>E1ZUN2</accession>
<evidence type="ECO:0000313" key="1">
    <source>
        <dbReference type="EMBL" id="EFN50463.1"/>
    </source>
</evidence>
<dbReference type="Proteomes" id="UP000008141">
    <property type="component" value="Unassembled WGS sequence"/>
</dbReference>
<dbReference type="InParanoid" id="E1ZUN2"/>
<dbReference type="RefSeq" id="XP_005842595.1">
    <property type="nucleotide sequence ID" value="XM_005842538.1"/>
</dbReference>
<dbReference type="InterPro" id="IPR011042">
    <property type="entry name" value="6-blade_b-propeller_TolB-like"/>
</dbReference>
<dbReference type="OrthoDB" id="520276at2759"/>
<name>E1ZUN2_CHLVA</name>
<keyword evidence="2" id="KW-1185">Reference proteome</keyword>
<dbReference type="Gene3D" id="2.120.10.30">
    <property type="entry name" value="TolB, C-terminal domain"/>
    <property type="match status" value="1"/>
</dbReference>
<dbReference type="AlphaFoldDB" id="E1ZUN2"/>
<sequence>TCTDGIETFNPGAGGVSSSSTYGVAFDDDDNAYYASYGSKSVLKVTPAGEVSVFREGFVNSVNGIARDPTTGNFWVGGFGTGTANLLLLSPTGANLSTFDMPGTNRAMASRVDSSGAVYYAMSEPSGNNYSIRKRSQA</sequence>
<dbReference type="SUPFAM" id="SSF101898">
    <property type="entry name" value="NHL repeat"/>
    <property type="match status" value="1"/>
</dbReference>